<proteinExistence type="inferred from homology"/>
<evidence type="ECO:0000256" key="4">
    <source>
        <dbReference type="ARBA" id="ARBA00021581"/>
    </source>
</evidence>
<evidence type="ECO:0000256" key="2">
    <source>
        <dbReference type="ARBA" id="ARBA00010621"/>
    </source>
</evidence>
<dbReference type="EC" id="3.6.1.27" evidence="3 17"/>
<keyword evidence="8 17" id="KW-0133">Cell shape</keyword>
<keyword evidence="13 17" id="KW-0961">Cell wall biogenesis/degradation</keyword>
<feature type="transmembrane region" description="Helical" evidence="17">
    <location>
        <begin position="58"/>
        <end position="78"/>
    </location>
</feature>
<evidence type="ECO:0000313" key="18">
    <source>
        <dbReference type="EMBL" id="MDT0261739.1"/>
    </source>
</evidence>
<evidence type="ECO:0000256" key="3">
    <source>
        <dbReference type="ARBA" id="ARBA00012374"/>
    </source>
</evidence>
<reference evidence="19" key="1">
    <citation type="submission" date="2023-07" db="EMBL/GenBank/DDBJ databases">
        <title>30 novel species of actinomycetes from the DSMZ collection.</title>
        <authorList>
            <person name="Nouioui I."/>
        </authorList>
    </citation>
    <scope>NUCLEOTIDE SEQUENCE [LARGE SCALE GENOMIC DNA]</scope>
    <source>
        <strain evidence="19">DSM 44399</strain>
    </source>
</reference>
<gene>
    <name evidence="17" type="primary">uppP</name>
    <name evidence="18" type="ORF">RM423_10065</name>
</gene>
<keyword evidence="19" id="KW-1185">Reference proteome</keyword>
<dbReference type="Pfam" id="PF02673">
    <property type="entry name" value="BacA"/>
    <property type="match status" value="1"/>
</dbReference>
<evidence type="ECO:0000256" key="16">
    <source>
        <dbReference type="ARBA" id="ARBA00047594"/>
    </source>
</evidence>
<feature type="transmembrane region" description="Helical" evidence="17">
    <location>
        <begin position="104"/>
        <end position="122"/>
    </location>
</feature>
<comment type="function">
    <text evidence="17">Catalyzes the dephosphorylation of undecaprenyl diphosphate (UPP). Confers resistance to bacitracin.</text>
</comment>
<comment type="catalytic activity">
    <reaction evidence="16 17">
        <text>di-trans,octa-cis-undecaprenyl diphosphate + H2O = di-trans,octa-cis-undecaprenyl phosphate + phosphate + H(+)</text>
        <dbReference type="Rhea" id="RHEA:28094"/>
        <dbReference type="ChEBI" id="CHEBI:15377"/>
        <dbReference type="ChEBI" id="CHEBI:15378"/>
        <dbReference type="ChEBI" id="CHEBI:43474"/>
        <dbReference type="ChEBI" id="CHEBI:58405"/>
        <dbReference type="ChEBI" id="CHEBI:60392"/>
        <dbReference type="EC" id="3.6.1.27"/>
    </reaction>
</comment>
<dbReference type="Proteomes" id="UP001183176">
    <property type="component" value="Unassembled WGS sequence"/>
</dbReference>
<dbReference type="PANTHER" id="PTHR30622">
    <property type="entry name" value="UNDECAPRENYL-DIPHOSPHATASE"/>
    <property type="match status" value="1"/>
</dbReference>
<evidence type="ECO:0000256" key="7">
    <source>
        <dbReference type="ARBA" id="ARBA00022801"/>
    </source>
</evidence>
<evidence type="ECO:0000256" key="13">
    <source>
        <dbReference type="ARBA" id="ARBA00023316"/>
    </source>
</evidence>
<feature type="transmembrane region" description="Helical" evidence="17">
    <location>
        <begin position="254"/>
        <end position="274"/>
    </location>
</feature>
<keyword evidence="12 17" id="KW-0046">Antibiotic resistance</keyword>
<dbReference type="InterPro" id="IPR003824">
    <property type="entry name" value="UppP"/>
</dbReference>
<evidence type="ECO:0000256" key="9">
    <source>
        <dbReference type="ARBA" id="ARBA00022984"/>
    </source>
</evidence>
<evidence type="ECO:0000256" key="10">
    <source>
        <dbReference type="ARBA" id="ARBA00022989"/>
    </source>
</evidence>
<keyword evidence="5 17" id="KW-1003">Cell membrane</keyword>
<evidence type="ECO:0000256" key="14">
    <source>
        <dbReference type="ARBA" id="ARBA00032707"/>
    </source>
</evidence>
<evidence type="ECO:0000256" key="12">
    <source>
        <dbReference type="ARBA" id="ARBA00023251"/>
    </source>
</evidence>
<dbReference type="PANTHER" id="PTHR30622:SF4">
    <property type="entry name" value="UNDECAPRENYL-DIPHOSPHATASE"/>
    <property type="match status" value="1"/>
</dbReference>
<sequence length="304" mass="32404">MSVAQHHLSWLEAGVVGAMQGVAELFPISSLGHSVLLPAVIGGSWARDLNVSTPESPYLAFIVGLHVATAIALIIYFWRDWVRVVRGLVTSIARREVRDADQRLAWLLVLGTIPVGLVGLVGEHWFRTTLAKPVPTAIFLIVNGLVLFVAEQLRRSDPSTDVEYVDERVTGPESDVRLAKQSTGQAVLIGSAQILALAPGISRSGVTMVAGMARGLNREDAARFSFLLATPVILAAGALKLGDLTGPLGAGIRPQVIFGAVLSGVGAYLSVRFLTRYLAGRSLRPFGIYCMVAGAASLAWFAIR</sequence>
<keyword evidence="10 17" id="KW-1133">Transmembrane helix</keyword>
<feature type="transmembrane region" description="Helical" evidence="17">
    <location>
        <begin position="134"/>
        <end position="150"/>
    </location>
</feature>
<dbReference type="HAMAP" id="MF_01006">
    <property type="entry name" value="Undec_diphosphatase"/>
    <property type="match status" value="1"/>
</dbReference>
<evidence type="ECO:0000256" key="1">
    <source>
        <dbReference type="ARBA" id="ARBA00004651"/>
    </source>
</evidence>
<dbReference type="GO" id="GO:0050380">
    <property type="term" value="F:undecaprenyl-diphosphatase activity"/>
    <property type="evidence" value="ECO:0007669"/>
    <property type="project" value="UniProtKB-EC"/>
</dbReference>
<protein>
    <recommendedName>
        <fullName evidence="4 17">Undecaprenyl-diphosphatase</fullName>
        <ecNumber evidence="3 17">3.6.1.27</ecNumber>
    </recommendedName>
    <alternativeName>
        <fullName evidence="15 17">Bacitracin resistance protein</fullName>
    </alternativeName>
    <alternativeName>
        <fullName evidence="14 17">Undecaprenyl pyrophosphate phosphatase</fullName>
    </alternativeName>
</protein>
<evidence type="ECO:0000313" key="19">
    <source>
        <dbReference type="Proteomes" id="UP001183176"/>
    </source>
</evidence>
<organism evidence="18 19">
    <name type="scientific">Jatrophihabitans lederbergiae</name>
    <dbReference type="NCBI Taxonomy" id="3075547"/>
    <lineage>
        <taxon>Bacteria</taxon>
        <taxon>Bacillati</taxon>
        <taxon>Actinomycetota</taxon>
        <taxon>Actinomycetes</taxon>
        <taxon>Jatrophihabitantales</taxon>
        <taxon>Jatrophihabitantaceae</taxon>
        <taxon>Jatrophihabitans</taxon>
    </lineage>
</organism>
<dbReference type="EMBL" id="JAVREH010000010">
    <property type="protein sequence ID" value="MDT0261739.1"/>
    <property type="molecule type" value="Genomic_DNA"/>
</dbReference>
<evidence type="ECO:0000256" key="5">
    <source>
        <dbReference type="ARBA" id="ARBA00022475"/>
    </source>
</evidence>
<evidence type="ECO:0000256" key="8">
    <source>
        <dbReference type="ARBA" id="ARBA00022960"/>
    </source>
</evidence>
<accession>A0ABU2JB86</accession>
<comment type="miscellaneous">
    <text evidence="17">Bacitracin is thought to be involved in the inhibition of peptidoglycan synthesis by sequestering undecaprenyl diphosphate, thereby reducing the pool of lipid carrier available.</text>
</comment>
<keyword evidence="11 17" id="KW-0472">Membrane</keyword>
<comment type="similarity">
    <text evidence="2 17">Belongs to the UppP family.</text>
</comment>
<comment type="caution">
    <text evidence="18">The sequence shown here is derived from an EMBL/GenBank/DDBJ whole genome shotgun (WGS) entry which is preliminary data.</text>
</comment>
<evidence type="ECO:0000256" key="17">
    <source>
        <dbReference type="HAMAP-Rule" id="MF_01006"/>
    </source>
</evidence>
<feature type="transmembrane region" description="Helical" evidence="17">
    <location>
        <begin position="286"/>
        <end position="303"/>
    </location>
</feature>
<evidence type="ECO:0000256" key="11">
    <source>
        <dbReference type="ARBA" id="ARBA00023136"/>
    </source>
</evidence>
<dbReference type="NCBIfam" id="NF001395">
    <property type="entry name" value="PRK00281.3-1"/>
    <property type="match status" value="1"/>
</dbReference>
<evidence type="ECO:0000256" key="15">
    <source>
        <dbReference type="ARBA" id="ARBA00032932"/>
    </source>
</evidence>
<name>A0ABU2JB86_9ACTN</name>
<keyword evidence="6 17" id="KW-0812">Transmembrane</keyword>
<evidence type="ECO:0000256" key="6">
    <source>
        <dbReference type="ARBA" id="ARBA00022692"/>
    </source>
</evidence>
<feature type="transmembrane region" description="Helical" evidence="17">
    <location>
        <begin position="224"/>
        <end position="242"/>
    </location>
</feature>
<keyword evidence="7 17" id="KW-0378">Hydrolase</keyword>
<comment type="subcellular location">
    <subcellularLocation>
        <location evidence="1 17">Cell membrane</location>
        <topology evidence="1 17">Multi-pass membrane protein</topology>
    </subcellularLocation>
</comment>
<keyword evidence="9 17" id="KW-0573">Peptidoglycan synthesis</keyword>